<keyword evidence="2" id="KW-1185">Reference proteome</keyword>
<protein>
    <recommendedName>
        <fullName evidence="3">MmcQ/YjbR family DNA-binding protein</fullName>
    </recommendedName>
</protein>
<dbReference type="AlphaFoldDB" id="A0A7W9J6V8"/>
<name>A0A7W9J6V8_9ACTN</name>
<dbReference type="EMBL" id="JACHMY010000001">
    <property type="protein sequence ID" value="MBB5836260.1"/>
    <property type="molecule type" value="Genomic_DNA"/>
</dbReference>
<comment type="caution">
    <text evidence="1">The sequence shown here is derived from an EMBL/GenBank/DDBJ whole genome shotgun (WGS) entry which is preliminary data.</text>
</comment>
<reference evidence="1 2" key="1">
    <citation type="submission" date="2020-08" db="EMBL/GenBank/DDBJ databases">
        <title>Sequencing the genomes of 1000 actinobacteria strains.</title>
        <authorList>
            <person name="Klenk H.-P."/>
        </authorList>
    </citation>
    <scope>NUCLEOTIDE SEQUENCE [LARGE SCALE GENOMIC DNA]</scope>
    <source>
        <strain evidence="1 2">DSM 28967</strain>
    </source>
</reference>
<dbReference type="Proteomes" id="UP000549971">
    <property type="component" value="Unassembled WGS sequence"/>
</dbReference>
<dbReference type="InterPro" id="IPR038056">
    <property type="entry name" value="YjbR-like_sf"/>
</dbReference>
<evidence type="ECO:0000313" key="2">
    <source>
        <dbReference type="Proteomes" id="UP000549971"/>
    </source>
</evidence>
<dbReference type="Pfam" id="PF04237">
    <property type="entry name" value="YjbR"/>
    <property type="match status" value="1"/>
</dbReference>
<evidence type="ECO:0008006" key="3">
    <source>
        <dbReference type="Google" id="ProtNLM"/>
    </source>
</evidence>
<dbReference type="InterPro" id="IPR058532">
    <property type="entry name" value="YjbR/MT2646/Rv2570-like"/>
</dbReference>
<dbReference type="Gene3D" id="3.90.1150.30">
    <property type="match status" value="1"/>
</dbReference>
<evidence type="ECO:0000313" key="1">
    <source>
        <dbReference type="EMBL" id="MBB5836260.1"/>
    </source>
</evidence>
<organism evidence="1 2">
    <name type="scientific">Kribbella italica</name>
    <dbReference type="NCBI Taxonomy" id="1540520"/>
    <lineage>
        <taxon>Bacteria</taxon>
        <taxon>Bacillati</taxon>
        <taxon>Actinomycetota</taxon>
        <taxon>Actinomycetes</taxon>
        <taxon>Propionibacteriales</taxon>
        <taxon>Kribbellaceae</taxon>
        <taxon>Kribbella</taxon>
    </lineage>
</organism>
<dbReference type="SUPFAM" id="SSF142906">
    <property type="entry name" value="YjbR-like"/>
    <property type="match status" value="1"/>
</dbReference>
<dbReference type="RefSeq" id="WP_184795802.1">
    <property type="nucleotide sequence ID" value="NZ_JACHMY010000001.1"/>
</dbReference>
<sequence length="117" mass="13478">MDGLERLRALCLALPEVTERLSHGEPTWFIRDKKTFVMFANQHHDDRIGFWCAAPEGAQQELLTTDPDHFFRPPYVGHRGWLGVYLDVDDVDWDQLAELVRDAYRQVAPKSLAALVD</sequence>
<gene>
    <name evidence="1" type="ORF">HDA39_002994</name>
</gene>
<accession>A0A7W9J6V8</accession>
<proteinExistence type="predicted"/>